<evidence type="ECO:0000256" key="4">
    <source>
        <dbReference type="ARBA" id="ARBA00023180"/>
    </source>
</evidence>
<dbReference type="PANTHER" id="PTHR12080">
    <property type="entry name" value="SIGNALING LYMPHOCYTIC ACTIVATION MOLECULE"/>
    <property type="match status" value="1"/>
</dbReference>
<keyword evidence="6" id="KW-1133">Transmembrane helix</keyword>
<dbReference type="GO" id="GO:0016020">
    <property type="term" value="C:membrane"/>
    <property type="evidence" value="ECO:0007669"/>
    <property type="project" value="UniProtKB-SubCell"/>
</dbReference>
<dbReference type="InterPro" id="IPR015631">
    <property type="entry name" value="CD2/SLAM_rcpt"/>
</dbReference>
<dbReference type="SUPFAM" id="SSF48726">
    <property type="entry name" value="Immunoglobulin"/>
    <property type="match status" value="1"/>
</dbReference>
<dbReference type="InterPro" id="IPR036179">
    <property type="entry name" value="Ig-like_dom_sf"/>
</dbReference>
<evidence type="ECO:0000256" key="3">
    <source>
        <dbReference type="ARBA" id="ARBA00023136"/>
    </source>
</evidence>
<keyword evidence="3 6" id="KW-0472">Membrane</keyword>
<feature type="chain" id="PRO_5038646230" description="Ig-like domain-containing protein" evidence="7">
    <location>
        <begin position="21"/>
        <end position="321"/>
    </location>
</feature>
<dbReference type="AlphaFoldDB" id="A0A9D3PI95"/>
<evidence type="ECO:0000313" key="9">
    <source>
        <dbReference type="EMBL" id="KAG7458500.1"/>
    </source>
</evidence>
<protein>
    <recommendedName>
        <fullName evidence="8">Ig-like domain-containing protein</fullName>
    </recommendedName>
</protein>
<accession>A0A9D3PI95</accession>
<evidence type="ECO:0000259" key="8">
    <source>
        <dbReference type="PROSITE" id="PS50835"/>
    </source>
</evidence>
<dbReference type="PANTHER" id="PTHR12080:SF55">
    <property type="entry name" value="LYMPHOCYTE FUNCTION-ASSOCIATED ANTIGEN 3"/>
    <property type="match status" value="1"/>
</dbReference>
<dbReference type="PROSITE" id="PS50835">
    <property type="entry name" value="IG_LIKE"/>
    <property type="match status" value="1"/>
</dbReference>
<feature type="transmembrane region" description="Helical" evidence="6">
    <location>
        <begin position="288"/>
        <end position="311"/>
    </location>
</feature>
<evidence type="ECO:0000256" key="1">
    <source>
        <dbReference type="ARBA" id="ARBA00004370"/>
    </source>
</evidence>
<evidence type="ECO:0000256" key="6">
    <source>
        <dbReference type="SAM" id="Phobius"/>
    </source>
</evidence>
<keyword evidence="10" id="KW-1185">Reference proteome</keyword>
<dbReference type="Proteomes" id="UP001046870">
    <property type="component" value="Chromosome 20"/>
</dbReference>
<dbReference type="InterPro" id="IPR007110">
    <property type="entry name" value="Ig-like_dom"/>
</dbReference>
<comment type="caution">
    <text evidence="9">The sequence shown here is derived from an EMBL/GenBank/DDBJ whole genome shotgun (WGS) entry which is preliminary data.</text>
</comment>
<dbReference type="OrthoDB" id="9835793at2759"/>
<dbReference type="Gene3D" id="1.20.5.510">
    <property type="entry name" value="Single helix bin"/>
    <property type="match status" value="1"/>
</dbReference>
<sequence length="321" mass="34226">MRSILSIFLFQITAVSVSSGQPEQLNGAVGGTVTFPAAVRKSGAFMYQKEVIVSVIDGEIAFTRGPHWDKNTGFFSISDLKTSDSGEYRVQNEGGLPSIYQLAVYSPVSKPSFNVSLHQGICTLLCSVERGTEVSLSMQGEGGSTGSRSSPTTPLKLPVKVEKGGRYTCEAKNPISNETTSIYVEDDCRETVSKPIFSPILDEGGCKLWCTVKTGTGLTLSLQRVDNEGDPVTSSSEKAPLDLSVKVKKGGEYICEAVNSFSRERSLTYIGEDCKEKQRNTNGGNTGAVVGGIIGGVAVIVAVAGVAYCLCRRQQPNPEVL</sequence>
<organism evidence="9 10">
    <name type="scientific">Megalops atlanticus</name>
    <name type="common">Tarpon</name>
    <name type="synonym">Clupea gigantea</name>
    <dbReference type="NCBI Taxonomy" id="7932"/>
    <lineage>
        <taxon>Eukaryota</taxon>
        <taxon>Metazoa</taxon>
        <taxon>Chordata</taxon>
        <taxon>Craniata</taxon>
        <taxon>Vertebrata</taxon>
        <taxon>Euteleostomi</taxon>
        <taxon>Actinopterygii</taxon>
        <taxon>Neopterygii</taxon>
        <taxon>Teleostei</taxon>
        <taxon>Elopiformes</taxon>
        <taxon>Megalopidae</taxon>
        <taxon>Megalops</taxon>
    </lineage>
</organism>
<keyword evidence="4" id="KW-0325">Glycoprotein</keyword>
<evidence type="ECO:0000313" key="10">
    <source>
        <dbReference type="Proteomes" id="UP001046870"/>
    </source>
</evidence>
<name>A0A9D3PI95_MEGAT</name>
<evidence type="ECO:0000256" key="7">
    <source>
        <dbReference type="SAM" id="SignalP"/>
    </source>
</evidence>
<proteinExistence type="predicted"/>
<keyword evidence="2 7" id="KW-0732">Signal</keyword>
<feature type="signal peptide" evidence="7">
    <location>
        <begin position="1"/>
        <end position="20"/>
    </location>
</feature>
<reference evidence="9" key="1">
    <citation type="submission" date="2021-01" db="EMBL/GenBank/DDBJ databases">
        <authorList>
            <person name="Zahm M."/>
            <person name="Roques C."/>
            <person name="Cabau C."/>
            <person name="Klopp C."/>
            <person name="Donnadieu C."/>
            <person name="Jouanno E."/>
            <person name="Lampietro C."/>
            <person name="Louis A."/>
            <person name="Herpin A."/>
            <person name="Echchiki A."/>
            <person name="Berthelot C."/>
            <person name="Parey E."/>
            <person name="Roest-Crollius H."/>
            <person name="Braasch I."/>
            <person name="Postlethwait J."/>
            <person name="Bobe J."/>
            <person name="Montfort J."/>
            <person name="Bouchez O."/>
            <person name="Begum T."/>
            <person name="Mejri S."/>
            <person name="Adams A."/>
            <person name="Chen W.-J."/>
            <person name="Guiguen Y."/>
        </authorList>
    </citation>
    <scope>NUCLEOTIDE SEQUENCE</scope>
    <source>
        <strain evidence="9">YG-15Mar2019-1</strain>
        <tissue evidence="9">Brain</tissue>
    </source>
</reference>
<dbReference type="Gene3D" id="2.60.40.10">
    <property type="entry name" value="Immunoglobulins"/>
    <property type="match status" value="3"/>
</dbReference>
<feature type="region of interest" description="Disordered" evidence="5">
    <location>
        <begin position="137"/>
        <end position="157"/>
    </location>
</feature>
<dbReference type="InterPro" id="IPR013783">
    <property type="entry name" value="Ig-like_fold"/>
</dbReference>
<evidence type="ECO:0000256" key="5">
    <source>
        <dbReference type="SAM" id="MobiDB-lite"/>
    </source>
</evidence>
<dbReference type="EMBL" id="JAFDVH010000020">
    <property type="protein sequence ID" value="KAG7458500.1"/>
    <property type="molecule type" value="Genomic_DNA"/>
</dbReference>
<feature type="domain" description="Ig-like" evidence="8">
    <location>
        <begin position="97"/>
        <end position="185"/>
    </location>
</feature>
<gene>
    <name evidence="9" type="ORF">MATL_G00220840</name>
</gene>
<evidence type="ECO:0000256" key="2">
    <source>
        <dbReference type="ARBA" id="ARBA00022729"/>
    </source>
</evidence>
<keyword evidence="6" id="KW-0812">Transmembrane</keyword>
<comment type="subcellular location">
    <subcellularLocation>
        <location evidence="1">Membrane</location>
    </subcellularLocation>
</comment>